<evidence type="ECO:0000256" key="2">
    <source>
        <dbReference type="ARBA" id="ARBA00007656"/>
    </source>
</evidence>
<organism evidence="7 8">
    <name type="scientific">Advenella kashmirensis W13003</name>
    <dbReference type="NCBI Taxonomy" id="1424334"/>
    <lineage>
        <taxon>Bacteria</taxon>
        <taxon>Pseudomonadati</taxon>
        <taxon>Pseudomonadota</taxon>
        <taxon>Betaproteobacteria</taxon>
        <taxon>Burkholderiales</taxon>
        <taxon>Alcaligenaceae</taxon>
    </lineage>
</organism>
<proteinExistence type="inferred from homology"/>
<dbReference type="Pfam" id="PF00639">
    <property type="entry name" value="Rotamase"/>
    <property type="match status" value="1"/>
</dbReference>
<name>V8QVG2_9BURK</name>
<evidence type="ECO:0000313" key="8">
    <source>
        <dbReference type="Proteomes" id="UP000018733"/>
    </source>
</evidence>
<keyword evidence="4 5" id="KW-0697">Rotamase</keyword>
<sequence length="249" mass="27766">MMIQVNGVSIDEAALADELPRHDGQRDPVKSASHELVFRELLRQRALSLGIHETDTEVLTQAVLDAEVITPEPDASACLRYYELHKNQFVYNDSIEVWHILFQLTPRIDAKRLRTYAGDILNTLYQAGPDAFADYARQYSNCPSSAKGGALGIVLRGDTLPEFEKAVFAMAPHTLLNRLVDTRHGFHIVRTGDKQEGSVMPFESVHARIADWLSQSSRRRATSQYLQLLAGQANIKGLDIEGADSPLLQ</sequence>
<dbReference type="InterPro" id="IPR050245">
    <property type="entry name" value="PrsA_foldase"/>
</dbReference>
<dbReference type="HOGENOM" id="CLU_034646_9_1_4"/>
<dbReference type="eggNOG" id="COG0760">
    <property type="taxonomic scope" value="Bacteria"/>
</dbReference>
<dbReference type="SUPFAM" id="SSF54534">
    <property type="entry name" value="FKBP-like"/>
    <property type="match status" value="1"/>
</dbReference>
<dbReference type="EC" id="5.2.1.8" evidence="3"/>
<dbReference type="STRING" id="1424334.W822_11165"/>
<reference evidence="7 8" key="1">
    <citation type="journal article" date="2014" name="Genome Announc.">
        <title>Draft Genome Sequence of Advenella kashmirensis Strain W13003, a Polycyclic Aromatic Hydrocarbon-Degrading Bacterium.</title>
        <authorList>
            <person name="Wang X."/>
            <person name="Jin D."/>
            <person name="Zhou L."/>
            <person name="Wu L."/>
            <person name="An W."/>
            <person name="Zhao L."/>
        </authorList>
    </citation>
    <scope>NUCLEOTIDE SEQUENCE [LARGE SCALE GENOMIC DNA]</scope>
    <source>
        <strain evidence="7 8">W13003</strain>
    </source>
</reference>
<evidence type="ECO:0000256" key="5">
    <source>
        <dbReference type="PROSITE-ProRule" id="PRU00278"/>
    </source>
</evidence>
<dbReference type="PROSITE" id="PS50198">
    <property type="entry name" value="PPIC_PPIASE_2"/>
    <property type="match status" value="1"/>
</dbReference>
<evidence type="ECO:0000313" key="7">
    <source>
        <dbReference type="EMBL" id="ETF03343.1"/>
    </source>
</evidence>
<comment type="caution">
    <text evidence="7">The sequence shown here is derived from an EMBL/GenBank/DDBJ whole genome shotgun (WGS) entry which is preliminary data.</text>
</comment>
<dbReference type="AlphaFoldDB" id="V8QVG2"/>
<dbReference type="GO" id="GO:0003755">
    <property type="term" value="F:peptidyl-prolyl cis-trans isomerase activity"/>
    <property type="evidence" value="ECO:0007669"/>
    <property type="project" value="UniProtKB-KW"/>
</dbReference>
<keyword evidence="8" id="KW-1185">Reference proteome</keyword>
<protein>
    <recommendedName>
        <fullName evidence="3">peptidylprolyl isomerase</fullName>
        <ecNumber evidence="3">5.2.1.8</ecNumber>
    </recommendedName>
</protein>
<dbReference type="Gene3D" id="3.10.50.40">
    <property type="match status" value="1"/>
</dbReference>
<dbReference type="PANTHER" id="PTHR47245:SF2">
    <property type="entry name" value="PEPTIDYL-PROLYL CIS-TRANS ISOMERASE HP_0175-RELATED"/>
    <property type="match status" value="1"/>
</dbReference>
<comment type="similarity">
    <text evidence="2">Belongs to the PpiC/parvulin rotamase family.</text>
</comment>
<dbReference type="Proteomes" id="UP000018733">
    <property type="component" value="Unassembled WGS sequence"/>
</dbReference>
<feature type="domain" description="PpiC" evidence="6">
    <location>
        <begin position="92"/>
        <end position="193"/>
    </location>
</feature>
<evidence type="ECO:0000256" key="4">
    <source>
        <dbReference type="ARBA" id="ARBA00023110"/>
    </source>
</evidence>
<comment type="catalytic activity">
    <reaction evidence="1">
        <text>[protein]-peptidylproline (omega=180) = [protein]-peptidylproline (omega=0)</text>
        <dbReference type="Rhea" id="RHEA:16237"/>
        <dbReference type="Rhea" id="RHEA-COMP:10747"/>
        <dbReference type="Rhea" id="RHEA-COMP:10748"/>
        <dbReference type="ChEBI" id="CHEBI:83833"/>
        <dbReference type="ChEBI" id="CHEBI:83834"/>
        <dbReference type="EC" id="5.2.1.8"/>
    </reaction>
</comment>
<dbReference type="EMBL" id="AYXT01000009">
    <property type="protein sequence ID" value="ETF03343.1"/>
    <property type="molecule type" value="Genomic_DNA"/>
</dbReference>
<accession>V8QVG2</accession>
<dbReference type="PATRIC" id="fig|1424334.3.peg.2245"/>
<dbReference type="InterPro" id="IPR000297">
    <property type="entry name" value="PPIase_PpiC"/>
</dbReference>
<dbReference type="PANTHER" id="PTHR47245">
    <property type="entry name" value="PEPTIDYLPROLYL ISOMERASE"/>
    <property type="match status" value="1"/>
</dbReference>
<gene>
    <name evidence="7" type="ORF">W822_11165</name>
</gene>
<keyword evidence="5 7" id="KW-0413">Isomerase</keyword>
<dbReference type="InterPro" id="IPR046357">
    <property type="entry name" value="PPIase_dom_sf"/>
</dbReference>
<evidence type="ECO:0000256" key="1">
    <source>
        <dbReference type="ARBA" id="ARBA00000971"/>
    </source>
</evidence>
<evidence type="ECO:0000256" key="3">
    <source>
        <dbReference type="ARBA" id="ARBA00013194"/>
    </source>
</evidence>
<evidence type="ECO:0000259" key="6">
    <source>
        <dbReference type="PROSITE" id="PS50198"/>
    </source>
</evidence>